<reference evidence="3 4" key="1">
    <citation type="journal article" date="2020" name="Nature">
        <title>Six reference-quality genomes reveal evolution of bat adaptations.</title>
        <authorList>
            <person name="Jebb D."/>
            <person name="Huang Z."/>
            <person name="Pippel M."/>
            <person name="Hughes G.M."/>
            <person name="Lavrichenko K."/>
            <person name="Devanna P."/>
            <person name="Winkler S."/>
            <person name="Jermiin L.S."/>
            <person name="Skirmuntt E.C."/>
            <person name="Katzourakis A."/>
            <person name="Burkitt-Gray L."/>
            <person name="Ray D.A."/>
            <person name="Sullivan K.A.M."/>
            <person name="Roscito J.G."/>
            <person name="Kirilenko B.M."/>
            <person name="Davalos L.M."/>
            <person name="Corthals A.P."/>
            <person name="Power M.L."/>
            <person name="Jones G."/>
            <person name="Ransome R.D."/>
            <person name="Dechmann D.K.N."/>
            <person name="Locatelli A.G."/>
            <person name="Puechmaille S.J."/>
            <person name="Fedrigo O."/>
            <person name="Jarvis E.D."/>
            <person name="Hiller M."/>
            <person name="Vernes S.C."/>
            <person name="Myers E.W."/>
            <person name="Teeling E.C."/>
        </authorList>
    </citation>
    <scope>NUCLEOTIDE SEQUENCE [LARGE SCALE GENOMIC DNA]</scope>
    <source>
        <strain evidence="3">MRouAeg1</strain>
        <tissue evidence="3">Muscle</tissue>
    </source>
</reference>
<dbReference type="GO" id="GO:0005198">
    <property type="term" value="F:structural molecule activity"/>
    <property type="evidence" value="ECO:0007669"/>
    <property type="project" value="InterPro"/>
</dbReference>
<dbReference type="InterPro" id="IPR038124">
    <property type="entry name" value="B_retro_matrix_sf"/>
</dbReference>
<comment type="caution">
    <text evidence="3">The sequence shown here is derived from an EMBL/GenBank/DDBJ whole genome shotgun (WGS) entry which is preliminary data.</text>
</comment>
<dbReference type="InterPro" id="IPR010999">
    <property type="entry name" value="Retrovr_matrix"/>
</dbReference>
<dbReference type="AlphaFoldDB" id="A0A7J8DXS1"/>
<protein>
    <recommendedName>
        <fullName evidence="2">Beta-retroviral matrix protein domain-containing protein</fullName>
    </recommendedName>
</protein>
<accession>A0A7J8DXS1</accession>
<feature type="region of interest" description="Disordered" evidence="1">
    <location>
        <begin position="77"/>
        <end position="157"/>
    </location>
</feature>
<dbReference type="Gene3D" id="1.10.150.490">
    <property type="entry name" value="Retroviral GAG p10 protein"/>
    <property type="match status" value="1"/>
</dbReference>
<feature type="compositionally biased region" description="Basic and acidic residues" evidence="1">
    <location>
        <begin position="77"/>
        <end position="92"/>
    </location>
</feature>
<dbReference type="PANTHER" id="PTHR40389:SF3">
    <property type="entry name" value="IGE-BINDING PROTEIN"/>
    <property type="match status" value="1"/>
</dbReference>
<dbReference type="InterPro" id="IPR050195">
    <property type="entry name" value="Primate_lentivir_Gag_pol-like"/>
</dbReference>
<dbReference type="InterPro" id="IPR003322">
    <property type="entry name" value="B_retro_matrix"/>
</dbReference>
<dbReference type="Proteomes" id="UP000593571">
    <property type="component" value="Unassembled WGS sequence"/>
</dbReference>
<name>A0A7J8DXS1_ROUAE</name>
<keyword evidence="4" id="KW-1185">Reference proteome</keyword>
<proteinExistence type="predicted"/>
<evidence type="ECO:0000313" key="4">
    <source>
        <dbReference type="Proteomes" id="UP000593571"/>
    </source>
</evidence>
<feature type="domain" description="Beta-retroviral matrix protein" evidence="2">
    <location>
        <begin position="1"/>
        <end position="74"/>
    </location>
</feature>
<evidence type="ECO:0000313" key="3">
    <source>
        <dbReference type="EMBL" id="KAF6427819.1"/>
    </source>
</evidence>
<gene>
    <name evidence="3" type="ORF">HJG63_008307</name>
</gene>
<evidence type="ECO:0000259" key="2">
    <source>
        <dbReference type="Pfam" id="PF02337"/>
    </source>
</evidence>
<evidence type="ECO:0000256" key="1">
    <source>
        <dbReference type="SAM" id="MobiDB-lite"/>
    </source>
</evidence>
<organism evidence="3 4">
    <name type="scientific">Rousettus aegyptiacus</name>
    <name type="common">Egyptian fruit bat</name>
    <name type="synonym">Pteropus aegyptiacus</name>
    <dbReference type="NCBI Taxonomy" id="9407"/>
    <lineage>
        <taxon>Eukaryota</taxon>
        <taxon>Metazoa</taxon>
        <taxon>Chordata</taxon>
        <taxon>Craniata</taxon>
        <taxon>Vertebrata</taxon>
        <taxon>Euteleostomi</taxon>
        <taxon>Mammalia</taxon>
        <taxon>Eutheria</taxon>
        <taxon>Laurasiatheria</taxon>
        <taxon>Chiroptera</taxon>
        <taxon>Yinpterochiroptera</taxon>
        <taxon>Pteropodoidea</taxon>
        <taxon>Pteropodidae</taxon>
        <taxon>Rousettinae</taxon>
        <taxon>Rousettus</taxon>
    </lineage>
</organism>
<dbReference type="EMBL" id="JACASE010000011">
    <property type="protein sequence ID" value="KAF6427819.1"/>
    <property type="molecule type" value="Genomic_DNA"/>
</dbReference>
<dbReference type="SUPFAM" id="SSF47836">
    <property type="entry name" value="Retroviral matrix proteins"/>
    <property type="match status" value="1"/>
</dbReference>
<sequence length="157" mass="17742">MLRARGAKVGHQQLCNLLEFVEKVCPWFPEEGTVNLETWKKVREKLQDCYDVHGPGKVPVDTFSVWTLIRDSLDPRRERDKAWGSQKGEEKWGNIGDVSLFEEENETRSTAPPEETSCGKPFDLMPTKDREEEPLNPGDAEQLEEEATGSAGLALII</sequence>
<dbReference type="PANTHER" id="PTHR40389">
    <property type="entry name" value="ENDOGENOUS RETROVIRUS GROUP K MEMBER 24 GAG POLYPROTEIN-RELATED"/>
    <property type="match status" value="1"/>
</dbReference>
<dbReference type="Pfam" id="PF02337">
    <property type="entry name" value="Gag_p10"/>
    <property type="match status" value="1"/>
</dbReference>